<evidence type="ECO:0000313" key="4">
    <source>
        <dbReference type="Proteomes" id="UP000828390"/>
    </source>
</evidence>
<dbReference type="EMBL" id="JAIWYP010000016">
    <property type="protein sequence ID" value="KAH3694808.1"/>
    <property type="molecule type" value="Genomic_DNA"/>
</dbReference>
<evidence type="ECO:0000313" key="3">
    <source>
        <dbReference type="EMBL" id="KAH3694808.1"/>
    </source>
</evidence>
<evidence type="ECO:0000256" key="2">
    <source>
        <dbReference type="SAM" id="MobiDB-lite"/>
    </source>
</evidence>
<proteinExistence type="predicted"/>
<protein>
    <recommendedName>
        <fullName evidence="5">B box-type domain-containing protein</fullName>
    </recommendedName>
</protein>
<keyword evidence="4" id="KW-1185">Reference proteome</keyword>
<dbReference type="SUPFAM" id="SSF63829">
    <property type="entry name" value="Calcium-dependent phosphotriesterase"/>
    <property type="match status" value="1"/>
</dbReference>
<sequence>MKRVKFNLQTAKCGLCPESERDPRGGVSPTDDREEKDLICKPASVFCKTCRAFVCVTCIRTHRKLVITENHVILNRDHVLLDETNSNDNSVSERDGNQSTTKMNETQEAGILKESVESILEYERQRLQVLKELSMGLTKSNKFASDHEENNAQLTEIVLDDEPVKREQVFNFSEMCSEHTMPIKHFCQFHKQLCCDVCKFVNHRLCSTNVNFLPSLIERGDALKAPFRDIEAQVRDFKEYDRKLQGDLKQLRKSKDIFLHDLKEQKRDILNWINLMEVRAIRRLEITFDKCKRDIEAKRRKARQACESLRAEIYFLKEIMTDNSHEDIYRFIKIKRAENNIEEIRKKKEPRNLMASRFKLNLNKEFDEIKRNADQLFEIGIEKNGETKYNIRLKEDENVSNITGCDVMSSGALALADSNNARVKLFNSQIKLIGRLSISGGVFDLTSIGPNALAVTCPLKGAINIVQVRPEMEIVKTLSTGPGTCWGVRHHDGLFVVNCSASGRSLIRGIDIESSILFQINTKCNFFSDIQFPDEGIPRILIASVTSYTEGNETDKMLFFDEYHDPQRSDVVVREYNLLKSLHTRGVTSDRCGNIVVCCKDVDQIYTISSSGGDEAELLLAEPDGLAAPQAICYNQDKTHLFVSSENTDFIQIFDFER</sequence>
<accession>A0A9D4BIM2</accession>
<comment type="caution">
    <text evidence="3">The sequence shown here is derived from an EMBL/GenBank/DDBJ whole genome shotgun (WGS) entry which is preliminary data.</text>
</comment>
<dbReference type="Proteomes" id="UP000828390">
    <property type="component" value="Unassembled WGS sequence"/>
</dbReference>
<reference evidence="3" key="2">
    <citation type="submission" date="2020-11" db="EMBL/GenBank/DDBJ databases">
        <authorList>
            <person name="McCartney M.A."/>
            <person name="Auch B."/>
            <person name="Kono T."/>
            <person name="Mallez S."/>
            <person name="Becker A."/>
            <person name="Gohl D.M."/>
            <person name="Silverstein K.A.T."/>
            <person name="Koren S."/>
            <person name="Bechman K.B."/>
            <person name="Herman A."/>
            <person name="Abrahante J.E."/>
            <person name="Garbe J."/>
        </authorList>
    </citation>
    <scope>NUCLEOTIDE SEQUENCE</scope>
    <source>
        <strain evidence="3">Duluth1</strain>
        <tissue evidence="3">Whole animal</tissue>
    </source>
</reference>
<dbReference type="AlphaFoldDB" id="A0A9D4BIM2"/>
<organism evidence="3 4">
    <name type="scientific">Dreissena polymorpha</name>
    <name type="common">Zebra mussel</name>
    <name type="synonym">Mytilus polymorpha</name>
    <dbReference type="NCBI Taxonomy" id="45954"/>
    <lineage>
        <taxon>Eukaryota</taxon>
        <taxon>Metazoa</taxon>
        <taxon>Spiralia</taxon>
        <taxon>Lophotrochozoa</taxon>
        <taxon>Mollusca</taxon>
        <taxon>Bivalvia</taxon>
        <taxon>Autobranchia</taxon>
        <taxon>Heteroconchia</taxon>
        <taxon>Euheterodonta</taxon>
        <taxon>Imparidentia</taxon>
        <taxon>Neoheterodontei</taxon>
        <taxon>Myida</taxon>
        <taxon>Dreissenoidea</taxon>
        <taxon>Dreissenidae</taxon>
        <taxon>Dreissena</taxon>
    </lineage>
</organism>
<name>A0A9D4BIM2_DREPO</name>
<feature type="coiled-coil region" evidence="1">
    <location>
        <begin position="281"/>
        <end position="312"/>
    </location>
</feature>
<keyword evidence="1" id="KW-0175">Coiled coil</keyword>
<reference evidence="3" key="1">
    <citation type="journal article" date="2019" name="bioRxiv">
        <title>The Genome of the Zebra Mussel, Dreissena polymorpha: A Resource for Invasive Species Research.</title>
        <authorList>
            <person name="McCartney M.A."/>
            <person name="Auch B."/>
            <person name="Kono T."/>
            <person name="Mallez S."/>
            <person name="Zhang Y."/>
            <person name="Obille A."/>
            <person name="Becker A."/>
            <person name="Abrahante J.E."/>
            <person name="Garbe J."/>
            <person name="Badalamenti J.P."/>
            <person name="Herman A."/>
            <person name="Mangelson H."/>
            <person name="Liachko I."/>
            <person name="Sullivan S."/>
            <person name="Sone E.D."/>
            <person name="Koren S."/>
            <person name="Silverstein K.A.T."/>
            <person name="Beckman K.B."/>
            <person name="Gohl D.M."/>
        </authorList>
    </citation>
    <scope>NUCLEOTIDE SEQUENCE</scope>
    <source>
        <strain evidence="3">Duluth1</strain>
        <tissue evidence="3">Whole animal</tissue>
    </source>
</reference>
<evidence type="ECO:0008006" key="5">
    <source>
        <dbReference type="Google" id="ProtNLM"/>
    </source>
</evidence>
<gene>
    <name evidence="3" type="ORF">DPMN_082249</name>
</gene>
<feature type="region of interest" description="Disordered" evidence="2">
    <location>
        <begin position="84"/>
        <end position="106"/>
    </location>
</feature>
<evidence type="ECO:0000256" key="1">
    <source>
        <dbReference type="SAM" id="Coils"/>
    </source>
</evidence>
<feature type="compositionally biased region" description="Polar residues" evidence="2">
    <location>
        <begin position="97"/>
        <end position="106"/>
    </location>
</feature>